<dbReference type="GO" id="GO:0005829">
    <property type="term" value="C:cytosol"/>
    <property type="evidence" value="ECO:0007669"/>
    <property type="project" value="UniProtKB-ARBA"/>
</dbReference>
<dbReference type="SUPFAM" id="SSF53067">
    <property type="entry name" value="Actin-like ATPase domain"/>
    <property type="match status" value="2"/>
</dbReference>
<protein>
    <recommendedName>
        <fullName evidence="10">Glycerol kinase</fullName>
        <ecNumber evidence="10">2.7.1.30</ecNumber>
    </recommendedName>
    <alternativeName>
        <fullName evidence="10">ATP:glycerol 3-phosphotransferase</fullName>
    </alternativeName>
    <alternativeName>
        <fullName evidence="10">Glycerokinase</fullName>
        <shortName evidence="10">GK</shortName>
    </alternativeName>
</protein>
<dbReference type="InterPro" id="IPR018484">
    <property type="entry name" value="FGGY_N"/>
</dbReference>
<keyword evidence="6 10" id="KW-0319">Glycerol metabolism</keyword>
<dbReference type="FunFam" id="3.30.420.40:FF:000007">
    <property type="entry name" value="Glycerol kinase"/>
    <property type="match status" value="1"/>
</dbReference>
<dbReference type="NCBIfam" id="TIGR01311">
    <property type="entry name" value="glycerol_kin"/>
    <property type="match status" value="1"/>
</dbReference>
<feature type="binding site" evidence="10">
    <location>
        <position position="12"/>
    </location>
    <ligand>
        <name>ATP</name>
        <dbReference type="ChEBI" id="CHEBI:30616"/>
    </ligand>
</feature>
<dbReference type="GO" id="GO:0004370">
    <property type="term" value="F:glycerol kinase activity"/>
    <property type="evidence" value="ECO:0007669"/>
    <property type="project" value="UniProtKB-UniRule"/>
</dbReference>
<dbReference type="Gene3D" id="3.30.420.40">
    <property type="match status" value="2"/>
</dbReference>
<dbReference type="FunFam" id="3.30.420.40:FF:000008">
    <property type="entry name" value="Glycerol kinase"/>
    <property type="match status" value="1"/>
</dbReference>
<feature type="binding site" evidence="10">
    <location>
        <position position="12"/>
    </location>
    <ligand>
        <name>ADP</name>
        <dbReference type="ChEBI" id="CHEBI:456216"/>
    </ligand>
</feature>
<evidence type="ECO:0000256" key="3">
    <source>
        <dbReference type="ARBA" id="ARBA00022679"/>
    </source>
</evidence>
<feature type="binding site" evidence="10">
    <location>
        <position position="310"/>
    </location>
    <ligand>
        <name>ATP</name>
        <dbReference type="ChEBI" id="CHEBI:30616"/>
    </ligand>
</feature>
<feature type="binding site" evidence="10">
    <location>
        <position position="83"/>
    </location>
    <ligand>
        <name>sn-glycerol 3-phosphate</name>
        <dbReference type="ChEBI" id="CHEBI:57597"/>
    </ligand>
</feature>
<feature type="binding site" evidence="10">
    <location>
        <position position="310"/>
    </location>
    <ligand>
        <name>ADP</name>
        <dbReference type="ChEBI" id="CHEBI:456216"/>
    </ligand>
</feature>
<keyword evidence="15" id="KW-1185">Reference proteome</keyword>
<dbReference type="EC" id="2.7.1.30" evidence="10"/>
<dbReference type="PIRSF" id="PIRSF000538">
    <property type="entry name" value="GlpK"/>
    <property type="match status" value="1"/>
</dbReference>
<dbReference type="CDD" id="cd07769">
    <property type="entry name" value="ASKHA_NBD_FGGY_GK"/>
    <property type="match status" value="1"/>
</dbReference>
<feature type="binding site" evidence="10">
    <location>
        <position position="411"/>
    </location>
    <ligand>
        <name>ADP</name>
        <dbReference type="ChEBI" id="CHEBI:456216"/>
    </ligand>
</feature>
<organism evidence="14 15">
    <name type="scientific">Alpinimonas psychrophila</name>
    <dbReference type="NCBI Taxonomy" id="748908"/>
    <lineage>
        <taxon>Bacteria</taxon>
        <taxon>Bacillati</taxon>
        <taxon>Actinomycetota</taxon>
        <taxon>Actinomycetes</taxon>
        <taxon>Micrococcales</taxon>
        <taxon>Microbacteriaceae</taxon>
        <taxon>Alpinimonas</taxon>
    </lineage>
</organism>
<feature type="binding site" evidence="10">
    <location>
        <position position="82"/>
    </location>
    <ligand>
        <name>sn-glycerol 3-phosphate</name>
        <dbReference type="ChEBI" id="CHEBI:57597"/>
    </ligand>
</feature>
<evidence type="ECO:0000256" key="6">
    <source>
        <dbReference type="ARBA" id="ARBA00022798"/>
    </source>
</evidence>
<feature type="binding site" evidence="10">
    <location>
        <position position="244"/>
    </location>
    <ligand>
        <name>sn-glycerol 3-phosphate</name>
        <dbReference type="ChEBI" id="CHEBI:57597"/>
    </ligand>
</feature>
<feature type="domain" description="Carbohydrate kinase FGGY N-terminal" evidence="12">
    <location>
        <begin position="4"/>
        <end position="251"/>
    </location>
</feature>
<evidence type="ECO:0000259" key="13">
    <source>
        <dbReference type="Pfam" id="PF02782"/>
    </source>
</evidence>
<dbReference type="PANTHER" id="PTHR10196">
    <property type="entry name" value="SUGAR KINASE"/>
    <property type="match status" value="1"/>
</dbReference>
<keyword evidence="4 10" id="KW-0547">Nucleotide-binding</keyword>
<feature type="binding site" evidence="10">
    <location>
        <position position="244"/>
    </location>
    <ligand>
        <name>glycerol</name>
        <dbReference type="ChEBI" id="CHEBI:17754"/>
    </ligand>
</feature>
<dbReference type="Pfam" id="PF00370">
    <property type="entry name" value="FGGY_N"/>
    <property type="match status" value="1"/>
</dbReference>
<dbReference type="Proteomes" id="UP000524237">
    <property type="component" value="Unassembled WGS sequence"/>
</dbReference>
<sequence>MSRYILAIDHGTTSTRAILFDHSGAKVSSGQLETTQILPRPGWVEQDPREIWQNTQKVIALAIDGSQATIGEIAAVGITNQRETTMLWDRKTGEPVYNTLVWQDTRTQDIIDAVAGADGPSRFLITTGLPLSTYFSASKIVWLLDNVEGVRARAEAGELYFGTPDTWLLWNLTGGLDGGIHVTDVTNASRTLLMNLETLAWDDDLLVAFNIPRSLLPEIRSSSEVYGTCVGTLQGVPVAGILGDQQAATFGQVAFDEGQAKNTYGTGNFLIFNTGTDIVHSKNGLITTVAYKVGKEPARYALEGSIAVTGSLIQWLRDNLGIISSASEAEQLARTVEDNGGAYFVPAFSGLFAPYWRPDARGAIVGLTRFVTRAHIARAALESTAFQTRDVLDAINADTGIPLTELRVDGGMTANELLMQVQADILGVPVVRPQITETTALGAAFAAGLAVNFWHSRNQIRKIWLEDRRWTPEIDDDERARRMRIWKKAVSKSFDWVDADSVEG</sequence>
<dbReference type="InterPro" id="IPR018483">
    <property type="entry name" value="Carb_kinase_FGGY_CS"/>
</dbReference>
<evidence type="ECO:0000256" key="11">
    <source>
        <dbReference type="RuleBase" id="RU003733"/>
    </source>
</evidence>
<dbReference type="RefSeq" id="WP_182483800.1">
    <property type="nucleotide sequence ID" value="NZ_JACGWU010000001.1"/>
</dbReference>
<evidence type="ECO:0000313" key="15">
    <source>
        <dbReference type="Proteomes" id="UP000524237"/>
    </source>
</evidence>
<reference evidence="14 15" key="1">
    <citation type="submission" date="2020-07" db="EMBL/GenBank/DDBJ databases">
        <title>Sequencing the genomes of 1000 actinobacteria strains.</title>
        <authorList>
            <person name="Klenk H.-P."/>
        </authorList>
    </citation>
    <scope>NUCLEOTIDE SEQUENCE [LARGE SCALE GENOMIC DNA]</scope>
    <source>
        <strain evidence="14 15">DSM 23737</strain>
    </source>
</reference>
<evidence type="ECO:0000256" key="1">
    <source>
        <dbReference type="ARBA" id="ARBA00005190"/>
    </source>
</evidence>
<comment type="function">
    <text evidence="9 10">Key enzyme in the regulation of glycerol uptake and metabolism. Catalyzes the phosphorylation of glycerol to yield sn-glycerol 3-phosphate.</text>
</comment>
<evidence type="ECO:0000256" key="2">
    <source>
        <dbReference type="ARBA" id="ARBA00009156"/>
    </source>
</evidence>
<feature type="binding site" evidence="10">
    <location>
        <position position="415"/>
    </location>
    <ligand>
        <name>ADP</name>
        <dbReference type="ChEBI" id="CHEBI:456216"/>
    </ligand>
</feature>
<feature type="binding site" evidence="10">
    <location>
        <position position="82"/>
    </location>
    <ligand>
        <name>glycerol</name>
        <dbReference type="ChEBI" id="CHEBI:17754"/>
    </ligand>
</feature>
<evidence type="ECO:0000313" key="14">
    <source>
        <dbReference type="EMBL" id="MBA8828385.1"/>
    </source>
</evidence>
<feature type="binding site" evidence="10">
    <location>
        <position position="13"/>
    </location>
    <ligand>
        <name>ATP</name>
        <dbReference type="ChEBI" id="CHEBI:30616"/>
    </ligand>
</feature>
<comment type="pathway">
    <text evidence="1 10">Polyol metabolism; glycerol degradation via glycerol kinase pathway; sn-glycerol 3-phosphate from glycerol: step 1/1.</text>
</comment>
<gene>
    <name evidence="10" type="primary">glpK</name>
    <name evidence="14" type="ORF">FB555_000456</name>
</gene>
<feature type="domain" description="Carbohydrate kinase FGGY C-terminal" evidence="13">
    <location>
        <begin position="261"/>
        <end position="450"/>
    </location>
</feature>
<dbReference type="NCBIfam" id="NF000756">
    <property type="entry name" value="PRK00047.1"/>
    <property type="match status" value="1"/>
</dbReference>
<keyword evidence="3 10" id="KW-0808">Transferase</keyword>
<dbReference type="PROSITE" id="PS00445">
    <property type="entry name" value="FGGY_KINASES_2"/>
    <property type="match status" value="1"/>
</dbReference>
<evidence type="ECO:0000256" key="10">
    <source>
        <dbReference type="HAMAP-Rule" id="MF_00186"/>
    </source>
</evidence>
<feature type="binding site" evidence="10">
    <location>
        <position position="266"/>
    </location>
    <ligand>
        <name>ATP</name>
        <dbReference type="ChEBI" id="CHEBI:30616"/>
    </ligand>
</feature>
<dbReference type="GO" id="GO:0005524">
    <property type="term" value="F:ATP binding"/>
    <property type="evidence" value="ECO:0007669"/>
    <property type="project" value="UniProtKB-UniRule"/>
</dbReference>
<proteinExistence type="inferred from homology"/>
<feature type="binding site" evidence="10">
    <location>
        <position position="134"/>
    </location>
    <ligand>
        <name>sn-glycerol 3-phosphate</name>
        <dbReference type="ChEBI" id="CHEBI:57597"/>
    </ligand>
</feature>
<dbReference type="AlphaFoldDB" id="A0A7W3JSH7"/>
<feature type="binding site" evidence="10">
    <location>
        <position position="83"/>
    </location>
    <ligand>
        <name>glycerol</name>
        <dbReference type="ChEBI" id="CHEBI:17754"/>
    </ligand>
</feature>
<evidence type="ECO:0000259" key="12">
    <source>
        <dbReference type="Pfam" id="PF00370"/>
    </source>
</evidence>
<feature type="binding site" evidence="10">
    <location>
        <position position="245"/>
    </location>
    <ligand>
        <name>glycerol</name>
        <dbReference type="ChEBI" id="CHEBI:17754"/>
    </ligand>
</feature>
<feature type="binding site" evidence="10">
    <location>
        <position position="314"/>
    </location>
    <ligand>
        <name>ATP</name>
        <dbReference type="ChEBI" id="CHEBI:30616"/>
    </ligand>
</feature>
<accession>A0A7W3JSH7</accession>
<comment type="caution">
    <text evidence="14">The sequence shown here is derived from an EMBL/GenBank/DDBJ whole genome shotgun (WGS) entry which is preliminary data.</text>
</comment>
<feature type="binding site" evidence="10">
    <location>
        <position position="411"/>
    </location>
    <ligand>
        <name>ATP</name>
        <dbReference type="ChEBI" id="CHEBI:30616"/>
    </ligand>
</feature>
<feature type="binding site" evidence="10">
    <location>
        <position position="134"/>
    </location>
    <ligand>
        <name>glycerol</name>
        <dbReference type="ChEBI" id="CHEBI:17754"/>
    </ligand>
</feature>
<dbReference type="UniPathway" id="UPA00618">
    <property type="reaction ID" value="UER00672"/>
</dbReference>
<evidence type="ECO:0000256" key="4">
    <source>
        <dbReference type="ARBA" id="ARBA00022741"/>
    </source>
</evidence>
<dbReference type="PANTHER" id="PTHR10196:SF69">
    <property type="entry name" value="GLYCEROL KINASE"/>
    <property type="match status" value="1"/>
</dbReference>
<comment type="activity regulation">
    <text evidence="10">Inhibited by fructose 1,6-bisphosphate (FBP).</text>
</comment>
<dbReference type="GO" id="GO:0006072">
    <property type="term" value="P:glycerol-3-phosphate metabolic process"/>
    <property type="evidence" value="ECO:0007669"/>
    <property type="project" value="InterPro"/>
</dbReference>
<comment type="similarity">
    <text evidence="2 10 11">Belongs to the FGGY kinase family.</text>
</comment>
<dbReference type="InterPro" id="IPR018485">
    <property type="entry name" value="FGGY_C"/>
</dbReference>
<dbReference type="GO" id="GO:0019563">
    <property type="term" value="P:glycerol catabolic process"/>
    <property type="evidence" value="ECO:0007669"/>
    <property type="project" value="UniProtKB-UniRule"/>
</dbReference>
<feature type="binding site" evidence="10">
    <location>
        <position position="12"/>
    </location>
    <ligand>
        <name>sn-glycerol 3-phosphate</name>
        <dbReference type="ChEBI" id="CHEBI:57597"/>
    </ligand>
</feature>
<dbReference type="Pfam" id="PF02782">
    <property type="entry name" value="FGGY_C"/>
    <property type="match status" value="1"/>
</dbReference>
<comment type="catalytic activity">
    <reaction evidence="8 10">
        <text>glycerol + ATP = sn-glycerol 3-phosphate + ADP + H(+)</text>
        <dbReference type="Rhea" id="RHEA:21644"/>
        <dbReference type="ChEBI" id="CHEBI:15378"/>
        <dbReference type="ChEBI" id="CHEBI:17754"/>
        <dbReference type="ChEBI" id="CHEBI:30616"/>
        <dbReference type="ChEBI" id="CHEBI:57597"/>
        <dbReference type="ChEBI" id="CHEBI:456216"/>
        <dbReference type="EC" id="2.7.1.30"/>
    </reaction>
</comment>
<dbReference type="InterPro" id="IPR005999">
    <property type="entry name" value="Glycerol_kin"/>
</dbReference>
<dbReference type="PROSITE" id="PS00933">
    <property type="entry name" value="FGGY_KINASES_1"/>
    <property type="match status" value="1"/>
</dbReference>
<name>A0A7W3JSH7_9MICO</name>
<evidence type="ECO:0000256" key="9">
    <source>
        <dbReference type="ARBA" id="ARBA00054633"/>
    </source>
</evidence>
<dbReference type="HAMAP" id="MF_00186">
    <property type="entry name" value="Glycerol_kin"/>
    <property type="match status" value="1"/>
</dbReference>
<evidence type="ECO:0000256" key="5">
    <source>
        <dbReference type="ARBA" id="ARBA00022777"/>
    </source>
</evidence>
<feature type="binding site" evidence="10">
    <location>
        <position position="266"/>
    </location>
    <ligand>
        <name>ADP</name>
        <dbReference type="ChEBI" id="CHEBI:456216"/>
    </ligand>
</feature>
<feature type="binding site" evidence="10">
    <location>
        <position position="14"/>
    </location>
    <ligand>
        <name>ATP</name>
        <dbReference type="ChEBI" id="CHEBI:30616"/>
    </ligand>
</feature>
<dbReference type="InterPro" id="IPR000577">
    <property type="entry name" value="Carb_kinase_FGGY"/>
</dbReference>
<feature type="binding site" evidence="10">
    <location>
        <position position="16"/>
    </location>
    <ligand>
        <name>ADP</name>
        <dbReference type="ChEBI" id="CHEBI:456216"/>
    </ligand>
</feature>
<evidence type="ECO:0000256" key="7">
    <source>
        <dbReference type="ARBA" id="ARBA00022840"/>
    </source>
</evidence>
<dbReference type="EMBL" id="JACGWU010000001">
    <property type="protein sequence ID" value="MBA8828385.1"/>
    <property type="molecule type" value="Genomic_DNA"/>
</dbReference>
<evidence type="ECO:0000256" key="8">
    <source>
        <dbReference type="ARBA" id="ARBA00052101"/>
    </source>
</evidence>
<keyword evidence="5 10" id="KW-0418">Kinase</keyword>
<dbReference type="InterPro" id="IPR043129">
    <property type="entry name" value="ATPase_NBD"/>
</dbReference>
<keyword evidence="7 10" id="KW-0067">ATP-binding</keyword>